<dbReference type="Proteomes" id="UP001291309">
    <property type="component" value="Unassembled WGS sequence"/>
</dbReference>
<keyword evidence="2" id="KW-1185">Reference proteome</keyword>
<evidence type="ECO:0008006" key="3">
    <source>
        <dbReference type="Google" id="ProtNLM"/>
    </source>
</evidence>
<organism evidence="1 2">
    <name type="scientific">Hyalangium rubrum</name>
    <dbReference type="NCBI Taxonomy" id="3103134"/>
    <lineage>
        <taxon>Bacteria</taxon>
        <taxon>Pseudomonadati</taxon>
        <taxon>Myxococcota</taxon>
        <taxon>Myxococcia</taxon>
        <taxon>Myxococcales</taxon>
        <taxon>Cystobacterineae</taxon>
        <taxon>Archangiaceae</taxon>
        <taxon>Hyalangium</taxon>
    </lineage>
</organism>
<protein>
    <recommendedName>
        <fullName evidence="3">Lipoprotein</fullName>
    </recommendedName>
</protein>
<evidence type="ECO:0000313" key="2">
    <source>
        <dbReference type="Proteomes" id="UP001291309"/>
    </source>
</evidence>
<gene>
    <name evidence="1" type="ORF">SYV04_28215</name>
</gene>
<dbReference type="RefSeq" id="WP_321549035.1">
    <property type="nucleotide sequence ID" value="NZ_JAXIVS010000010.1"/>
</dbReference>
<dbReference type="EMBL" id="JAXIVS010000010">
    <property type="protein sequence ID" value="MDY7230315.1"/>
    <property type="molecule type" value="Genomic_DNA"/>
</dbReference>
<name>A0ABU5HA19_9BACT</name>
<evidence type="ECO:0000313" key="1">
    <source>
        <dbReference type="EMBL" id="MDY7230315.1"/>
    </source>
</evidence>
<sequence length="275" mass="29421">MKGWMKAAALLGLTACSSGTGDVVFTTYGEDFIEKEMPATEFEDGWSVRYTKFLVVLGELKVANHENEVAASSTSAKVYDVHRAGPVEVVRFTGLAAEDWDEVSYAIAPSAEATAGNASEEDVARMKTGGFSVYVEGTGTKGSDTKRFAWGFTHNTLYEHCESPDIGEGVTVPSGGEEVVQLTMHGDHLFFDDLQSPEAKMRFDAIAQADGLGIAGPDGEVTLQELATVDLTTLPRGTYGTGGASNVRNLRDFVSSLVRTVGHYRGEGECSPKAR</sequence>
<proteinExistence type="predicted"/>
<reference evidence="1 2" key="1">
    <citation type="submission" date="2023-12" db="EMBL/GenBank/DDBJ databases">
        <title>the genome sequence of Hyalangium sp. s54d21.</title>
        <authorList>
            <person name="Zhang X."/>
        </authorList>
    </citation>
    <scope>NUCLEOTIDE SEQUENCE [LARGE SCALE GENOMIC DNA]</scope>
    <source>
        <strain evidence="2">s54d21</strain>
    </source>
</reference>
<comment type="caution">
    <text evidence="1">The sequence shown here is derived from an EMBL/GenBank/DDBJ whole genome shotgun (WGS) entry which is preliminary data.</text>
</comment>
<accession>A0ABU5HA19</accession>